<dbReference type="Proteomes" id="UP000054560">
    <property type="component" value="Unassembled WGS sequence"/>
</dbReference>
<evidence type="ECO:0000313" key="3">
    <source>
        <dbReference type="Proteomes" id="UP000054560"/>
    </source>
</evidence>
<keyword evidence="3" id="KW-1185">Reference proteome</keyword>
<dbReference type="STRING" id="667725.A0A0L0FBI1"/>
<organism evidence="2 3">
    <name type="scientific">Sphaeroforma arctica JP610</name>
    <dbReference type="NCBI Taxonomy" id="667725"/>
    <lineage>
        <taxon>Eukaryota</taxon>
        <taxon>Ichthyosporea</taxon>
        <taxon>Ichthyophonida</taxon>
        <taxon>Sphaeroforma</taxon>
    </lineage>
</organism>
<dbReference type="InterPro" id="IPR045060">
    <property type="entry name" value="Phe-tRNA-ligase_IIc_bsu"/>
</dbReference>
<feature type="non-terminal residue" evidence="2">
    <location>
        <position position="74"/>
    </location>
</feature>
<gene>
    <name evidence="2" type="ORF">SARC_13332</name>
</gene>
<dbReference type="AlphaFoldDB" id="A0A0L0FBI1"/>
<dbReference type="RefSeq" id="XP_014148014.1">
    <property type="nucleotide sequence ID" value="XM_014292539.1"/>
</dbReference>
<dbReference type="Gene3D" id="3.30.56.10">
    <property type="match status" value="1"/>
</dbReference>
<proteinExistence type="predicted"/>
<reference evidence="2 3" key="1">
    <citation type="submission" date="2011-02" db="EMBL/GenBank/DDBJ databases">
        <title>The Genome Sequence of Sphaeroforma arctica JP610.</title>
        <authorList>
            <consortium name="The Broad Institute Genome Sequencing Platform"/>
            <person name="Russ C."/>
            <person name="Cuomo C."/>
            <person name="Young S.K."/>
            <person name="Zeng Q."/>
            <person name="Gargeya S."/>
            <person name="Alvarado L."/>
            <person name="Berlin A."/>
            <person name="Chapman S.B."/>
            <person name="Chen Z."/>
            <person name="Freedman E."/>
            <person name="Gellesch M."/>
            <person name="Goldberg J."/>
            <person name="Griggs A."/>
            <person name="Gujja S."/>
            <person name="Heilman E."/>
            <person name="Heiman D."/>
            <person name="Howarth C."/>
            <person name="Mehta T."/>
            <person name="Neiman D."/>
            <person name="Pearson M."/>
            <person name="Roberts A."/>
            <person name="Saif S."/>
            <person name="Shea T."/>
            <person name="Shenoy N."/>
            <person name="Sisk P."/>
            <person name="Stolte C."/>
            <person name="Sykes S."/>
            <person name="White J."/>
            <person name="Yandava C."/>
            <person name="Burger G."/>
            <person name="Gray M.W."/>
            <person name="Holland P.W.H."/>
            <person name="King N."/>
            <person name="Lang F.B.F."/>
            <person name="Roger A.J."/>
            <person name="Ruiz-Trillo I."/>
            <person name="Haas B."/>
            <person name="Nusbaum C."/>
            <person name="Birren B."/>
        </authorList>
    </citation>
    <scope>NUCLEOTIDE SEQUENCE [LARGE SCALE GENOMIC DNA]</scope>
    <source>
        <strain evidence="2 3">JP610</strain>
    </source>
</reference>
<dbReference type="GO" id="GO:0006432">
    <property type="term" value="P:phenylalanyl-tRNA aminoacylation"/>
    <property type="evidence" value="ECO:0007669"/>
    <property type="project" value="InterPro"/>
</dbReference>
<dbReference type="GO" id="GO:0004826">
    <property type="term" value="F:phenylalanine-tRNA ligase activity"/>
    <property type="evidence" value="ECO:0007669"/>
    <property type="project" value="InterPro"/>
</dbReference>
<dbReference type="PANTHER" id="PTHR10947">
    <property type="entry name" value="PHENYLALANYL-TRNA SYNTHETASE BETA CHAIN AND LEUCINE-RICH REPEAT-CONTAINING PROTEIN 47"/>
    <property type="match status" value="1"/>
</dbReference>
<dbReference type="GO" id="GO:0009328">
    <property type="term" value="C:phenylalanine-tRNA ligase complex"/>
    <property type="evidence" value="ECO:0007669"/>
    <property type="project" value="TreeGrafter"/>
</dbReference>
<feature type="domain" description="Phenylalanine--tRNA ligase beta subunit B1" evidence="1">
    <location>
        <begin position="1"/>
        <end position="74"/>
    </location>
</feature>
<name>A0A0L0FBI1_9EUKA</name>
<dbReference type="InterPro" id="IPR040659">
    <property type="entry name" value="PhetRS_B1"/>
</dbReference>
<dbReference type="eggNOG" id="KOG2472">
    <property type="taxonomic scope" value="Eukaryota"/>
</dbReference>
<dbReference type="PANTHER" id="PTHR10947:SF0">
    <property type="entry name" value="PHENYLALANINE--TRNA LIGASE BETA SUBUNIT"/>
    <property type="match status" value="1"/>
</dbReference>
<dbReference type="GeneID" id="25913836"/>
<dbReference type="Pfam" id="PF18262">
    <property type="entry name" value="PhetRS_B1"/>
    <property type="match status" value="1"/>
</dbReference>
<dbReference type="EMBL" id="KQ244747">
    <property type="protein sequence ID" value="KNC74112.1"/>
    <property type="molecule type" value="Genomic_DNA"/>
</dbReference>
<sequence length="74" mass="8165">MPTVSVSKDAFLKGIQHESMTDEQVDHLLFDFGLELDEVTSEKIQIEKEKGKEAAAASGASEEVLYKIDVPANR</sequence>
<protein>
    <recommendedName>
        <fullName evidence="1">Phenylalanine--tRNA ligase beta subunit B1 domain-containing protein</fullName>
    </recommendedName>
</protein>
<evidence type="ECO:0000313" key="2">
    <source>
        <dbReference type="EMBL" id="KNC74112.1"/>
    </source>
</evidence>
<accession>A0A0L0FBI1</accession>
<dbReference type="OrthoDB" id="1697124at2759"/>
<evidence type="ECO:0000259" key="1">
    <source>
        <dbReference type="Pfam" id="PF18262"/>
    </source>
</evidence>